<sequence>MVIVIADDFTGAAEIGGIGLRYGYDVHLYTSSDDDFKGDMVIFATNMRARDESSAMKILQDLLLKVKDLPNSMIFLKLDSVFRGHVKISLHTALKFLNKNRVIFIPANPSLDRTIENGIYYYQGKPLMEADFFSDSVSENRTSHVFDLIEKEEHDTIQVASSDQALTKGIIIGNAATVKDLEEWAKASGNDNILAGGANFFEALLKQNKIKLNNDKKPSGNLGDKCLYICGSAHMNSKNALRKAARKGAVIHNIPERIFQPREREKEMQVWSDKIISDIKKHNSVIAAVGNPEFEDKEELPVLIENTFASLVHKVLENQQLDELIIEGGATAFAVLSKINYTKFSPVQEFAPGVIRMKTEEEKDLFITVKPGSYKWQKEIWPF</sequence>
<keyword evidence="5" id="KW-0067">ATP-binding</keyword>
<evidence type="ECO:0000256" key="5">
    <source>
        <dbReference type="ARBA" id="ARBA00022840"/>
    </source>
</evidence>
<evidence type="ECO:0000313" key="9">
    <source>
        <dbReference type="EMBL" id="MCM8568468.1"/>
    </source>
</evidence>
<keyword evidence="3" id="KW-0547">Nucleotide-binding</keyword>
<gene>
    <name evidence="9" type="ORF">NE848_03710</name>
</gene>
<dbReference type="SUPFAM" id="SSF142764">
    <property type="entry name" value="YgbK-like"/>
    <property type="match status" value="1"/>
</dbReference>
<accession>A0ABT0YZA0</accession>
<dbReference type="Gene3D" id="3.40.980.20">
    <property type="entry name" value="Four-carbon acid sugar kinase, nucleotide binding domain"/>
    <property type="match status" value="1"/>
</dbReference>
<keyword evidence="2" id="KW-0808">Transferase</keyword>
<dbReference type="InterPro" id="IPR037051">
    <property type="entry name" value="4-carb_acid_sugar_kinase_N_sf"/>
</dbReference>
<dbReference type="EMBL" id="JAMSCK010000001">
    <property type="protein sequence ID" value="MCM8568468.1"/>
    <property type="molecule type" value="Genomic_DNA"/>
</dbReference>
<dbReference type="Gene3D" id="3.40.50.10840">
    <property type="entry name" value="Putative sugar-binding, N-terminal domain"/>
    <property type="match status" value="1"/>
</dbReference>
<keyword evidence="4" id="KW-0418">Kinase</keyword>
<reference evidence="9" key="1">
    <citation type="submission" date="2022-06" db="EMBL/GenBank/DDBJ databases">
        <title>Gramella sediminis sp. nov., isolated from deep-sea sediment of the Indian Ocean.</title>
        <authorList>
            <person name="Yang L."/>
        </authorList>
    </citation>
    <scope>NUCLEOTIDE SEQUENCE</scope>
    <source>
        <strain evidence="9">HMD3159</strain>
    </source>
</reference>
<feature type="domain" description="Four-carbon acid sugar kinase nucleotide binding" evidence="8">
    <location>
        <begin position="227"/>
        <end position="373"/>
    </location>
</feature>
<comment type="similarity">
    <text evidence="1">Belongs to the four-carbon acid sugar kinase family.</text>
</comment>
<dbReference type="Pfam" id="PF07005">
    <property type="entry name" value="SBD_N"/>
    <property type="match status" value="1"/>
</dbReference>
<evidence type="ECO:0000256" key="6">
    <source>
        <dbReference type="ARBA" id="ARBA00023277"/>
    </source>
</evidence>
<evidence type="ECO:0000256" key="1">
    <source>
        <dbReference type="ARBA" id="ARBA00005715"/>
    </source>
</evidence>
<evidence type="ECO:0000256" key="4">
    <source>
        <dbReference type="ARBA" id="ARBA00022777"/>
    </source>
</evidence>
<evidence type="ECO:0000256" key="2">
    <source>
        <dbReference type="ARBA" id="ARBA00022679"/>
    </source>
</evidence>
<protein>
    <recommendedName>
        <fullName evidence="11">Four-carbon acid sugar kinase family protein</fullName>
    </recommendedName>
</protein>
<keyword evidence="10" id="KW-1185">Reference proteome</keyword>
<comment type="caution">
    <text evidence="9">The sequence shown here is derived from an EMBL/GenBank/DDBJ whole genome shotgun (WGS) entry which is preliminary data.</text>
</comment>
<feature type="domain" description="Four-carbon acid sugar kinase N-terminal" evidence="7">
    <location>
        <begin position="3"/>
        <end position="204"/>
    </location>
</feature>
<dbReference type="Proteomes" id="UP001155077">
    <property type="component" value="Unassembled WGS sequence"/>
</dbReference>
<evidence type="ECO:0000259" key="7">
    <source>
        <dbReference type="Pfam" id="PF07005"/>
    </source>
</evidence>
<keyword evidence="6" id="KW-0119">Carbohydrate metabolism</keyword>
<dbReference type="InterPro" id="IPR031475">
    <property type="entry name" value="NBD_C"/>
</dbReference>
<evidence type="ECO:0008006" key="11">
    <source>
        <dbReference type="Google" id="ProtNLM"/>
    </source>
</evidence>
<dbReference type="InterPro" id="IPR010737">
    <property type="entry name" value="4-carb_acid_sugar_kinase_N"/>
</dbReference>
<name>A0ABT0YZA0_9FLAO</name>
<dbReference type="RefSeq" id="WP_252110862.1">
    <property type="nucleotide sequence ID" value="NZ_JAMSCK010000001.1"/>
</dbReference>
<evidence type="ECO:0000256" key="3">
    <source>
        <dbReference type="ARBA" id="ARBA00022741"/>
    </source>
</evidence>
<evidence type="ECO:0000259" key="8">
    <source>
        <dbReference type="Pfam" id="PF17042"/>
    </source>
</evidence>
<evidence type="ECO:0000313" key="10">
    <source>
        <dbReference type="Proteomes" id="UP001155077"/>
    </source>
</evidence>
<organism evidence="9 10">
    <name type="scientific">Gramella jeungdoensis</name>
    <dbReference type="NCBI Taxonomy" id="708091"/>
    <lineage>
        <taxon>Bacteria</taxon>
        <taxon>Pseudomonadati</taxon>
        <taxon>Bacteroidota</taxon>
        <taxon>Flavobacteriia</taxon>
        <taxon>Flavobacteriales</taxon>
        <taxon>Flavobacteriaceae</taxon>
        <taxon>Christiangramia</taxon>
    </lineage>
</organism>
<dbReference type="InterPro" id="IPR042213">
    <property type="entry name" value="NBD_C_sf"/>
</dbReference>
<dbReference type="Pfam" id="PF17042">
    <property type="entry name" value="NBD_C"/>
    <property type="match status" value="1"/>
</dbReference>
<proteinExistence type="inferred from homology"/>